<dbReference type="Gene3D" id="3.40.50.11540">
    <property type="entry name" value="NADH-ubiquinone oxidoreductase 51kDa subunit"/>
    <property type="match status" value="1"/>
</dbReference>
<dbReference type="EMBL" id="BARS01001953">
    <property type="protein sequence ID" value="GAF78843.1"/>
    <property type="molecule type" value="Genomic_DNA"/>
</dbReference>
<evidence type="ECO:0000256" key="5">
    <source>
        <dbReference type="ARBA" id="ARBA00023014"/>
    </source>
</evidence>
<dbReference type="InterPro" id="IPR011538">
    <property type="entry name" value="Nuo51_FMN-bd"/>
</dbReference>
<organism evidence="7">
    <name type="scientific">marine sediment metagenome</name>
    <dbReference type="NCBI Taxonomy" id="412755"/>
    <lineage>
        <taxon>unclassified sequences</taxon>
        <taxon>metagenomes</taxon>
        <taxon>ecological metagenomes</taxon>
    </lineage>
</organism>
<dbReference type="InterPro" id="IPR019575">
    <property type="entry name" value="Nuop51_4Fe4S-bd"/>
</dbReference>
<dbReference type="InterPro" id="IPR017900">
    <property type="entry name" value="4Fe4S_Fe_S_CS"/>
</dbReference>
<gene>
    <name evidence="7" type="ORF">S01H1_03612</name>
</gene>
<sequence length="474" mass="50957">GIVDPTSIEDYIAKDGYNALAKVLTSMTPEEVISEVEVSGLRGRGGGGFPTARKWRSCQEAEGLPKYVICNGDEGDPGAFMDRSIMEGNPHSVIEGMLIGAYAIGSEHGYVYVRNEYPLAVEHLKIAISQAKEMGLSGQNILGSAFSFDIKINRGGGAFVCGESTALMASLEGRPGEPRAKYIHTVESGLNGKPTNLNNVETWANVPTIINKGGKWFANIGTEKSKGTKVFSLVGKVVNTGLVEVPMGISLRRIIDEIGGGIRDGKQFKAVQTGGPSGGCIPSEYLDARVDFDELTKLGSMMGSGGMIVMDEDTCMVNVAKYFTNFLQKESCGKCTPCREGLSQMLDILDRITDGEGKAGDVESLEILAELLEGTALCALGKTAANPVISTIRYFRDEYDAHILESRCPAKECRGLFRYEIDPEACNACGICLKNCPENAITGEKKVPHVINQEKCTLCGACWEKCPFTAVLKV</sequence>
<dbReference type="PROSITE" id="PS00198">
    <property type="entry name" value="4FE4S_FER_1"/>
    <property type="match status" value="2"/>
</dbReference>
<dbReference type="PROSITE" id="PS00645">
    <property type="entry name" value="COMPLEX1_51K_2"/>
    <property type="match status" value="1"/>
</dbReference>
<dbReference type="Gene3D" id="6.10.250.1450">
    <property type="match status" value="1"/>
</dbReference>
<dbReference type="PANTHER" id="PTHR43578:SF3">
    <property type="entry name" value="NADH-QUINONE OXIDOREDUCTASE SUBUNIT F"/>
    <property type="match status" value="1"/>
</dbReference>
<protein>
    <recommendedName>
        <fullName evidence="6">4Fe-4S ferredoxin-type domain-containing protein</fullName>
    </recommendedName>
</protein>
<dbReference type="GO" id="GO:0051539">
    <property type="term" value="F:4 iron, 4 sulfur cluster binding"/>
    <property type="evidence" value="ECO:0007669"/>
    <property type="project" value="UniProtKB-KW"/>
</dbReference>
<dbReference type="PROSITE" id="PS51379">
    <property type="entry name" value="4FE4S_FER_2"/>
    <property type="match status" value="2"/>
</dbReference>
<feature type="non-terminal residue" evidence="7">
    <location>
        <position position="1"/>
    </location>
</feature>
<feature type="domain" description="4Fe-4S ferredoxin-type" evidence="6">
    <location>
        <begin position="447"/>
        <end position="474"/>
    </location>
</feature>
<dbReference type="Pfam" id="PF13237">
    <property type="entry name" value="Fer4_10"/>
    <property type="match status" value="1"/>
</dbReference>
<dbReference type="PANTHER" id="PTHR43578">
    <property type="entry name" value="NADH-QUINONE OXIDOREDUCTASE SUBUNIT F"/>
    <property type="match status" value="1"/>
</dbReference>
<dbReference type="SUPFAM" id="SSF142019">
    <property type="entry name" value="Nqo1 FMN-binding domain-like"/>
    <property type="match status" value="1"/>
</dbReference>
<dbReference type="SUPFAM" id="SSF54862">
    <property type="entry name" value="4Fe-4S ferredoxins"/>
    <property type="match status" value="1"/>
</dbReference>
<dbReference type="Gene3D" id="1.20.1440.230">
    <property type="entry name" value="NADH-ubiquinone oxidoreductase 51kDa subunit, iron-sulphur binding domain"/>
    <property type="match status" value="1"/>
</dbReference>
<dbReference type="Pfam" id="PF10589">
    <property type="entry name" value="NADH_4Fe-4S"/>
    <property type="match status" value="1"/>
</dbReference>
<accession>X0SCR3</accession>
<reference evidence="7" key="1">
    <citation type="journal article" date="2014" name="Front. Microbiol.">
        <title>High frequency of phylogenetically diverse reductive dehalogenase-homologous genes in deep subseafloor sedimentary metagenomes.</title>
        <authorList>
            <person name="Kawai M."/>
            <person name="Futagami T."/>
            <person name="Toyoda A."/>
            <person name="Takaki Y."/>
            <person name="Nishi S."/>
            <person name="Hori S."/>
            <person name="Arai W."/>
            <person name="Tsubouchi T."/>
            <person name="Morono Y."/>
            <person name="Uchiyama I."/>
            <person name="Ito T."/>
            <person name="Fujiyama A."/>
            <person name="Inagaki F."/>
            <person name="Takami H."/>
        </authorList>
    </citation>
    <scope>NUCLEOTIDE SEQUENCE</scope>
    <source>
        <strain evidence="7">Expedition CK06-06</strain>
    </source>
</reference>
<dbReference type="InterPro" id="IPR017896">
    <property type="entry name" value="4Fe4S_Fe-S-bd"/>
</dbReference>
<keyword evidence="4" id="KW-0408">Iron</keyword>
<evidence type="ECO:0000256" key="3">
    <source>
        <dbReference type="ARBA" id="ARBA00022723"/>
    </source>
</evidence>
<dbReference type="InterPro" id="IPR001949">
    <property type="entry name" value="NADH-UbQ_OxRdtase_51kDa_CS"/>
</dbReference>
<dbReference type="SUPFAM" id="SSF142984">
    <property type="entry name" value="Nqo1 middle domain-like"/>
    <property type="match status" value="1"/>
</dbReference>
<evidence type="ECO:0000259" key="6">
    <source>
        <dbReference type="PROSITE" id="PS51379"/>
    </source>
</evidence>
<dbReference type="Gene3D" id="3.30.70.20">
    <property type="match status" value="1"/>
</dbReference>
<dbReference type="GO" id="GO:0008137">
    <property type="term" value="F:NADH dehydrogenase (ubiquinone) activity"/>
    <property type="evidence" value="ECO:0007669"/>
    <property type="project" value="InterPro"/>
</dbReference>
<proteinExistence type="inferred from homology"/>
<dbReference type="Pfam" id="PF01512">
    <property type="entry name" value="Complex1_51K"/>
    <property type="match status" value="1"/>
</dbReference>
<dbReference type="GO" id="GO:0046872">
    <property type="term" value="F:metal ion binding"/>
    <property type="evidence" value="ECO:0007669"/>
    <property type="project" value="UniProtKB-KW"/>
</dbReference>
<dbReference type="AlphaFoldDB" id="X0SCR3"/>
<dbReference type="SUPFAM" id="SSF140490">
    <property type="entry name" value="Nqo1C-terminal domain-like"/>
    <property type="match status" value="1"/>
</dbReference>
<dbReference type="SMART" id="SM00928">
    <property type="entry name" value="NADH_4Fe-4S"/>
    <property type="match status" value="1"/>
</dbReference>
<evidence type="ECO:0000256" key="4">
    <source>
        <dbReference type="ARBA" id="ARBA00023004"/>
    </source>
</evidence>
<keyword evidence="3" id="KW-0479">Metal-binding</keyword>
<dbReference type="InterPro" id="IPR037207">
    <property type="entry name" value="Nuop51_4Fe4S-bd_sf"/>
</dbReference>
<dbReference type="Gene3D" id="3.10.20.600">
    <property type="match status" value="1"/>
</dbReference>
<name>X0SCR3_9ZZZZ</name>
<comment type="similarity">
    <text evidence="1">Belongs to the complex I 51 kDa subunit family.</text>
</comment>
<dbReference type="InterPro" id="IPR037225">
    <property type="entry name" value="Nuo51_FMN-bd_sf"/>
</dbReference>
<keyword evidence="2" id="KW-0004">4Fe-4S</keyword>
<evidence type="ECO:0000313" key="7">
    <source>
        <dbReference type="EMBL" id="GAF78843.1"/>
    </source>
</evidence>
<feature type="domain" description="4Fe-4S ferredoxin-type" evidence="6">
    <location>
        <begin position="417"/>
        <end position="446"/>
    </location>
</feature>
<dbReference type="FunFam" id="3.40.50.11540:FF:000001">
    <property type="entry name" value="NADH dehydrogenase [ubiquinone] flavoprotein 1, mitochondrial"/>
    <property type="match status" value="1"/>
</dbReference>
<evidence type="ECO:0000256" key="1">
    <source>
        <dbReference type="ARBA" id="ARBA00007523"/>
    </source>
</evidence>
<keyword evidence="5" id="KW-0411">Iron-sulfur</keyword>
<dbReference type="FunFam" id="1.20.1440.230:FF:000001">
    <property type="entry name" value="Mitochondrial NADH dehydrogenase flavoprotein 1"/>
    <property type="match status" value="1"/>
</dbReference>
<dbReference type="GO" id="GO:0010181">
    <property type="term" value="F:FMN binding"/>
    <property type="evidence" value="ECO:0007669"/>
    <property type="project" value="InterPro"/>
</dbReference>
<comment type="caution">
    <text evidence="7">The sequence shown here is derived from an EMBL/GenBank/DDBJ whole genome shotgun (WGS) entry which is preliminary data.</text>
</comment>
<evidence type="ECO:0000256" key="2">
    <source>
        <dbReference type="ARBA" id="ARBA00022485"/>
    </source>
</evidence>